<dbReference type="Pfam" id="PF11218">
    <property type="entry name" value="DUF3011"/>
    <property type="match status" value="1"/>
</dbReference>
<dbReference type="EMBL" id="JBHUER010000007">
    <property type="protein sequence ID" value="MFD1703388.1"/>
    <property type="molecule type" value="Genomic_DNA"/>
</dbReference>
<dbReference type="InterPro" id="IPR021381">
    <property type="entry name" value="DUF3011"/>
</dbReference>
<feature type="compositionally biased region" description="Basic and acidic residues" evidence="1">
    <location>
        <begin position="163"/>
        <end position="178"/>
    </location>
</feature>
<keyword evidence="4" id="KW-1185">Reference proteome</keyword>
<organism evidence="3 4">
    <name type="scientific">Methylopila henanensis</name>
    <dbReference type="NCBI Taxonomy" id="873516"/>
    <lineage>
        <taxon>Bacteria</taxon>
        <taxon>Pseudomonadati</taxon>
        <taxon>Pseudomonadota</taxon>
        <taxon>Alphaproteobacteria</taxon>
        <taxon>Hyphomicrobiales</taxon>
        <taxon>Methylopilaceae</taxon>
        <taxon>Methylopila</taxon>
    </lineage>
</organism>
<evidence type="ECO:0000313" key="4">
    <source>
        <dbReference type="Proteomes" id="UP001597308"/>
    </source>
</evidence>
<evidence type="ECO:0000256" key="1">
    <source>
        <dbReference type="SAM" id="MobiDB-lite"/>
    </source>
</evidence>
<gene>
    <name evidence="3" type="ORF">ACFSCV_10270</name>
</gene>
<feature type="region of interest" description="Disordered" evidence="1">
    <location>
        <begin position="159"/>
        <end position="213"/>
    </location>
</feature>
<name>A0ABW4K8G5_9HYPH</name>
<accession>A0ABW4K8G5</accession>
<dbReference type="RefSeq" id="WP_378799497.1">
    <property type="nucleotide sequence ID" value="NZ_JBHUER010000007.1"/>
</dbReference>
<reference evidence="4" key="1">
    <citation type="journal article" date="2019" name="Int. J. Syst. Evol. Microbiol.">
        <title>The Global Catalogue of Microorganisms (GCM) 10K type strain sequencing project: providing services to taxonomists for standard genome sequencing and annotation.</title>
        <authorList>
            <consortium name="The Broad Institute Genomics Platform"/>
            <consortium name="The Broad Institute Genome Sequencing Center for Infectious Disease"/>
            <person name="Wu L."/>
            <person name="Ma J."/>
        </authorList>
    </citation>
    <scope>NUCLEOTIDE SEQUENCE [LARGE SCALE GENOMIC DNA]</scope>
    <source>
        <strain evidence="4">KCTC 23707</strain>
    </source>
</reference>
<dbReference type="Proteomes" id="UP001597308">
    <property type="component" value="Unassembled WGS sequence"/>
</dbReference>
<proteinExistence type="predicted"/>
<feature type="signal peptide" evidence="2">
    <location>
        <begin position="1"/>
        <end position="23"/>
    </location>
</feature>
<sequence>MHRVSLAVALALGALWFAPEAQAQSTVECRSRNYQYDECYAGPLKQPQLIHQISSSSCILNRTWGYNPKSKYIWVAQGCAGVFADVGGYHYGRGDGFDPHARMYNDRGNDVGAVVGGVVLDAILGGIASGDHKKHHHTTSNYRDDGGYNGCHGLGCTVDNPDDNDRSIDPRPQFDKDGNPNFDTHGNYQGCHGAGCLVDNPDDKSDADSGDPD</sequence>
<protein>
    <submittedName>
        <fullName evidence="3">DUF3011 domain-containing protein</fullName>
    </submittedName>
</protein>
<keyword evidence="2" id="KW-0732">Signal</keyword>
<comment type="caution">
    <text evidence="3">The sequence shown here is derived from an EMBL/GenBank/DDBJ whole genome shotgun (WGS) entry which is preliminary data.</text>
</comment>
<feature type="chain" id="PRO_5045497697" evidence="2">
    <location>
        <begin position="24"/>
        <end position="213"/>
    </location>
</feature>
<evidence type="ECO:0000313" key="3">
    <source>
        <dbReference type="EMBL" id="MFD1703388.1"/>
    </source>
</evidence>
<evidence type="ECO:0000256" key="2">
    <source>
        <dbReference type="SAM" id="SignalP"/>
    </source>
</evidence>